<dbReference type="SUPFAM" id="SSF46785">
    <property type="entry name" value="Winged helix' DNA-binding domain"/>
    <property type="match status" value="1"/>
</dbReference>
<dbReference type="GO" id="GO:0003677">
    <property type="term" value="F:DNA binding"/>
    <property type="evidence" value="ECO:0007669"/>
    <property type="project" value="UniProtKB-KW"/>
</dbReference>
<dbReference type="Pfam" id="PF22381">
    <property type="entry name" value="Staph_reg_Sar_Rot"/>
    <property type="match status" value="1"/>
</dbReference>
<dbReference type="Proteomes" id="UP000037405">
    <property type="component" value="Unassembled WGS sequence"/>
</dbReference>
<dbReference type="InterPro" id="IPR036388">
    <property type="entry name" value="WH-like_DNA-bd_sf"/>
</dbReference>
<proteinExistence type="predicted"/>
<evidence type="ECO:0000256" key="2">
    <source>
        <dbReference type="ARBA" id="ARBA00022490"/>
    </source>
</evidence>
<dbReference type="PRINTS" id="PR00598">
    <property type="entry name" value="HTHMARR"/>
</dbReference>
<dbReference type="PATRIC" id="fig|189381.12.peg.4418"/>
<organism evidence="7 8">
    <name type="scientific">Rossellomorea marisflavi</name>
    <dbReference type="NCBI Taxonomy" id="189381"/>
    <lineage>
        <taxon>Bacteria</taxon>
        <taxon>Bacillati</taxon>
        <taxon>Bacillota</taxon>
        <taxon>Bacilli</taxon>
        <taxon>Bacillales</taxon>
        <taxon>Bacillaceae</taxon>
        <taxon>Rossellomorea</taxon>
    </lineage>
</organism>
<keyword evidence="3" id="KW-0805">Transcription regulation</keyword>
<dbReference type="InterPro" id="IPR055166">
    <property type="entry name" value="Transc_reg_Sar_Rot_HTH"/>
</dbReference>
<sequence length="151" mass="17592">MRKDMKSMKELLLLENQICFKIYSAEREITKLYRELLDEIGLTYPQYLAMLVLWEKGTVTVKELGKHLFLDSGTLTPMLKRMEANGLVERRRSVEDERSVCITLTQDGENMREKAECVPTRLLENLDMNPEELMQLDGTLSTILKKLRHQG</sequence>
<evidence type="ECO:0000256" key="4">
    <source>
        <dbReference type="ARBA" id="ARBA00023125"/>
    </source>
</evidence>
<dbReference type="STRING" id="189381.GCA_900166615_02277"/>
<dbReference type="FunFam" id="1.10.10.10:FF:000163">
    <property type="entry name" value="MarR family transcriptional regulator"/>
    <property type="match status" value="1"/>
</dbReference>
<keyword evidence="8" id="KW-1185">Reference proteome</keyword>
<evidence type="ECO:0000313" key="8">
    <source>
        <dbReference type="Proteomes" id="UP000037405"/>
    </source>
</evidence>
<reference evidence="8" key="1">
    <citation type="submission" date="2015-07" db="EMBL/GenBank/DDBJ databases">
        <title>Fjat-14235 jcm11544.</title>
        <authorList>
            <person name="Liu B."/>
            <person name="Wang J."/>
            <person name="Zhu Y."/>
            <person name="Liu G."/>
            <person name="Chen Q."/>
            <person name="Chen Z."/>
            <person name="Lan J."/>
            <person name="Che J."/>
            <person name="Ge C."/>
            <person name="Shi H."/>
            <person name="Pan Z."/>
            <person name="Liu X."/>
        </authorList>
    </citation>
    <scope>NUCLEOTIDE SEQUENCE [LARGE SCALE GENOMIC DNA]</scope>
    <source>
        <strain evidence="8">JCM 11544</strain>
    </source>
</reference>
<name>A0A0M0G3K4_9BACI</name>
<evidence type="ECO:0000256" key="5">
    <source>
        <dbReference type="ARBA" id="ARBA00023163"/>
    </source>
</evidence>
<dbReference type="Gene3D" id="1.10.10.10">
    <property type="entry name" value="Winged helix-like DNA-binding domain superfamily/Winged helix DNA-binding domain"/>
    <property type="match status" value="1"/>
</dbReference>
<dbReference type="PANTHER" id="PTHR33164">
    <property type="entry name" value="TRANSCRIPTIONAL REGULATOR, MARR FAMILY"/>
    <property type="match status" value="1"/>
</dbReference>
<accession>A0A0M0G3K4</accession>
<dbReference type="AlphaFoldDB" id="A0A0M0G3K4"/>
<dbReference type="EMBL" id="LGUE01000005">
    <property type="protein sequence ID" value="KON84026.1"/>
    <property type="molecule type" value="Genomic_DNA"/>
</dbReference>
<dbReference type="InterPro" id="IPR039422">
    <property type="entry name" value="MarR/SlyA-like"/>
</dbReference>
<evidence type="ECO:0000313" key="7">
    <source>
        <dbReference type="EMBL" id="KON84026.1"/>
    </source>
</evidence>
<dbReference type="GO" id="GO:0005737">
    <property type="term" value="C:cytoplasm"/>
    <property type="evidence" value="ECO:0007669"/>
    <property type="project" value="UniProtKB-SubCell"/>
</dbReference>
<keyword evidence="2" id="KW-0963">Cytoplasm</keyword>
<dbReference type="PROSITE" id="PS50995">
    <property type="entry name" value="HTH_MARR_2"/>
    <property type="match status" value="1"/>
</dbReference>
<feature type="domain" description="HTH marR-type" evidence="6">
    <location>
        <begin position="15"/>
        <end position="145"/>
    </location>
</feature>
<evidence type="ECO:0000259" key="6">
    <source>
        <dbReference type="PROSITE" id="PS50995"/>
    </source>
</evidence>
<dbReference type="SMART" id="SM00347">
    <property type="entry name" value="HTH_MARR"/>
    <property type="match status" value="1"/>
</dbReference>
<dbReference type="GO" id="GO:0006950">
    <property type="term" value="P:response to stress"/>
    <property type="evidence" value="ECO:0007669"/>
    <property type="project" value="TreeGrafter"/>
</dbReference>
<gene>
    <name evidence="7" type="ORF">AF331_17085</name>
</gene>
<comment type="caution">
    <text evidence="7">The sequence shown here is derived from an EMBL/GenBank/DDBJ whole genome shotgun (WGS) entry which is preliminary data.</text>
</comment>
<dbReference type="InterPro" id="IPR036390">
    <property type="entry name" value="WH_DNA-bd_sf"/>
</dbReference>
<dbReference type="PANTHER" id="PTHR33164:SF5">
    <property type="entry name" value="ORGANIC HYDROPEROXIDE RESISTANCE TRANSCRIPTIONAL REGULATOR"/>
    <property type="match status" value="1"/>
</dbReference>
<keyword evidence="4" id="KW-0238">DNA-binding</keyword>
<evidence type="ECO:0000256" key="1">
    <source>
        <dbReference type="ARBA" id="ARBA00004496"/>
    </source>
</evidence>
<comment type="subcellular location">
    <subcellularLocation>
        <location evidence="1">Cytoplasm</location>
    </subcellularLocation>
</comment>
<dbReference type="InterPro" id="IPR000835">
    <property type="entry name" value="HTH_MarR-typ"/>
</dbReference>
<dbReference type="GO" id="GO:0003700">
    <property type="term" value="F:DNA-binding transcription factor activity"/>
    <property type="evidence" value="ECO:0007669"/>
    <property type="project" value="InterPro"/>
</dbReference>
<keyword evidence="5" id="KW-0804">Transcription</keyword>
<evidence type="ECO:0000256" key="3">
    <source>
        <dbReference type="ARBA" id="ARBA00023015"/>
    </source>
</evidence>
<protein>
    <submittedName>
        <fullName evidence="7">MarR family transcriptional regulator</fullName>
    </submittedName>
</protein>